<organism evidence="2 3">
    <name type="scientific">Nocardia coubleae</name>
    <dbReference type="NCBI Taxonomy" id="356147"/>
    <lineage>
        <taxon>Bacteria</taxon>
        <taxon>Bacillati</taxon>
        <taxon>Actinomycetota</taxon>
        <taxon>Actinomycetes</taxon>
        <taxon>Mycobacteriales</taxon>
        <taxon>Nocardiaceae</taxon>
        <taxon>Nocardia</taxon>
    </lineage>
</organism>
<gene>
    <name evidence="2" type="ORF">HGA10_28490</name>
</gene>
<name>A0A846WCJ5_9NOCA</name>
<proteinExistence type="predicted"/>
<evidence type="ECO:0000313" key="2">
    <source>
        <dbReference type="EMBL" id="NKX91229.1"/>
    </source>
</evidence>
<keyword evidence="3" id="KW-1185">Reference proteome</keyword>
<dbReference type="RefSeq" id="WP_067641705.1">
    <property type="nucleotide sequence ID" value="NZ_JAAXOM010000010.1"/>
</dbReference>
<evidence type="ECO:0000313" key="3">
    <source>
        <dbReference type="Proteomes" id="UP000572007"/>
    </source>
</evidence>
<sequence>MVPRTKPATSTATPDPDAIITYLSKPITDLRAAFDGTGDSTDAIALLNTAITQLDATEAPYRVRATDLESTWTSAAADTAIPAIRGTRTQIVDSSADSGDFATLIDAAVSTNTAASTALDAELDDFATQARQILKVSPNDRGVTQVIDLAREMYSSALSTVQGAQADYDSYSSKLGEKSYTTPKSSLGTGGGPSTGDPSLPTDDTTAGDDASATAPDTNATSTDPVIAMQQALGAAAIEAATTVGTQLITSGAEVLTTLITEGAGVATHAIDTLGAEAGDTITAALTGTGDNATIPPAATNSGATATNPTTTPAAPVINFGGSDKPAGGAAAGTGTGTNAGGSPAAAPKPEPSAGPNTADPKPAAPTGPGGTGQPGVVPNTAGAPTTAVLPPAGAQSAAGDEGEHKPRTQAGVTAPASIAGGPAGVVVPVIGAVPS</sequence>
<accession>A0A846WCJ5</accession>
<reference evidence="2 3" key="1">
    <citation type="submission" date="2020-04" db="EMBL/GenBank/DDBJ databases">
        <title>MicrobeNet Type strains.</title>
        <authorList>
            <person name="Nicholson A.C."/>
        </authorList>
    </citation>
    <scope>NUCLEOTIDE SEQUENCE [LARGE SCALE GENOMIC DNA]</scope>
    <source>
        <strain evidence="2 3">DSM 44960</strain>
    </source>
</reference>
<evidence type="ECO:0000256" key="1">
    <source>
        <dbReference type="SAM" id="MobiDB-lite"/>
    </source>
</evidence>
<protein>
    <submittedName>
        <fullName evidence="2">Uncharacterized protein</fullName>
    </submittedName>
</protein>
<feature type="compositionally biased region" description="Low complexity" evidence="1">
    <location>
        <begin position="296"/>
        <end position="316"/>
    </location>
</feature>
<comment type="caution">
    <text evidence="2">The sequence shown here is derived from an EMBL/GenBank/DDBJ whole genome shotgun (WGS) entry which is preliminary data.</text>
</comment>
<feature type="compositionally biased region" description="Low complexity" evidence="1">
    <location>
        <begin position="195"/>
        <end position="218"/>
    </location>
</feature>
<feature type="region of interest" description="Disordered" evidence="1">
    <location>
        <begin position="179"/>
        <end position="223"/>
    </location>
</feature>
<feature type="compositionally biased region" description="Gly residues" evidence="1">
    <location>
        <begin position="330"/>
        <end position="340"/>
    </location>
</feature>
<dbReference type="EMBL" id="JAAXOM010000010">
    <property type="protein sequence ID" value="NKX91229.1"/>
    <property type="molecule type" value="Genomic_DNA"/>
</dbReference>
<dbReference type="AlphaFoldDB" id="A0A846WCJ5"/>
<feature type="region of interest" description="Disordered" evidence="1">
    <location>
        <begin position="290"/>
        <end position="423"/>
    </location>
</feature>
<dbReference type="Proteomes" id="UP000572007">
    <property type="component" value="Unassembled WGS sequence"/>
</dbReference>